<comment type="similarity">
    <text evidence="3">Belongs to the INP1 family.</text>
</comment>
<accession>A0AAV5QI18</accession>
<name>A0AAV5QI18_9ASCO</name>
<dbReference type="Proteomes" id="UP001360560">
    <property type="component" value="Unassembled WGS sequence"/>
</dbReference>
<evidence type="ECO:0000256" key="5">
    <source>
        <dbReference type="ARBA" id="ARBA00023136"/>
    </source>
</evidence>
<sequence>MSPSYNQSAYIHDGTRRSSQKSSSRHTISRPYNSKNESQIPKDSQQRKISDGNPQVSVNMNSRIAENIYQRYHQDHSTPNHNSFGGDNHRKTFNTIKAEKLNFNTNSNIAPQSRRSSSSTKRSVSSEGKVNVNNDRNILIAINHAKIFSYNAHQSSSLYRSTSAESNSLYSLKRVESIDSIRSNISEILINEGVDNGDISRDDTVSINSKNRIRTSKGRLMAHGILQIYEIEGGISYLSCGGGIKTTRDTFVHPLLPKLKIFKINEYSFILMLSHPERFWKILFDAAAIDKEFSSTNTFSGIDYLEQIGELEKIFQKLCFFVDILPAPALSSSDEGEKLSGCQLVSNNINRDVSSGSNQKHGAIKAKPVKQKVPQRSSSMEDARSKIVDSSKKGKIGNRLSKLFKHKGKIKLSEDMITAGEVQSSLSSYSPRRSSFDNTSSNMSKSNLTDNQSSAATNYNTYIDKLIEEKVEEKMRRRLEQNASQMTASKAISRREEETKNFTSPFQVKSSKESIASSESSSDSLLYRIIEEHHDVEADLDNPRFLKDLTEKLNNDVSNEIFLEKKRQSVIDGESDLVMAQLQENMSKNFNGYNFESNGLDIVKSQKSGNNKGTLYDETSNWMDINEIQLKADEAGFEDDEHEAEMMLMMMRPSIENAQPMSKESNQKSSFGMKSLNRSNSRLRASRFHVRYQPHPNLNDDINSYYSSRTYAAGQRRNASKFGSVKNFNNARFGVNNNDGKDDDMKSYYSLRYSILGGRGGDGVSERSRRTGMTSLGANRNDGDNNIYSREIYNLIMDDQNGEVKNPRNENDRGSEANKGLLSKFLGW</sequence>
<feature type="compositionally biased region" description="Basic and acidic residues" evidence="6">
    <location>
        <begin position="379"/>
        <end position="391"/>
    </location>
</feature>
<feature type="compositionally biased region" description="Polar residues" evidence="6">
    <location>
        <begin position="29"/>
        <end position="43"/>
    </location>
</feature>
<evidence type="ECO:0000313" key="7">
    <source>
        <dbReference type="EMBL" id="GMM33793.1"/>
    </source>
</evidence>
<proteinExistence type="inferred from homology"/>
<evidence type="ECO:0000313" key="8">
    <source>
        <dbReference type="Proteomes" id="UP001360560"/>
    </source>
</evidence>
<evidence type="ECO:0000256" key="3">
    <source>
        <dbReference type="ARBA" id="ARBA00010707"/>
    </source>
</evidence>
<dbReference type="AlphaFoldDB" id="A0AAV5QI18"/>
<evidence type="ECO:0000256" key="1">
    <source>
        <dbReference type="ARBA" id="ARBA00003594"/>
    </source>
</evidence>
<protein>
    <recommendedName>
        <fullName evidence="4">Inheritance of peroxisomes protein 1</fullName>
    </recommendedName>
</protein>
<evidence type="ECO:0000256" key="6">
    <source>
        <dbReference type="SAM" id="MobiDB-lite"/>
    </source>
</evidence>
<evidence type="ECO:0000256" key="4">
    <source>
        <dbReference type="ARBA" id="ARBA00021397"/>
    </source>
</evidence>
<comment type="subcellular location">
    <subcellularLocation>
        <location evidence="2">Peroxisome membrane</location>
        <topology evidence="2">Peripheral membrane protein</topology>
    </subcellularLocation>
</comment>
<evidence type="ECO:0000256" key="2">
    <source>
        <dbReference type="ARBA" id="ARBA00004421"/>
    </source>
</evidence>
<dbReference type="InterPro" id="IPR024758">
    <property type="entry name" value="Inp1"/>
</dbReference>
<feature type="compositionally biased region" description="Polar residues" evidence="6">
    <location>
        <begin position="436"/>
        <end position="453"/>
    </location>
</feature>
<dbReference type="Pfam" id="PF12634">
    <property type="entry name" value="Inp1"/>
    <property type="match status" value="1"/>
</dbReference>
<feature type="compositionally biased region" description="Low complexity" evidence="6">
    <location>
        <begin position="424"/>
        <end position="433"/>
    </location>
</feature>
<dbReference type="EMBL" id="BTFZ01000002">
    <property type="protein sequence ID" value="GMM33793.1"/>
    <property type="molecule type" value="Genomic_DNA"/>
</dbReference>
<feature type="region of interest" description="Disordered" evidence="6">
    <location>
        <begin position="421"/>
        <end position="453"/>
    </location>
</feature>
<comment type="function">
    <text evidence="1">Required for peroxisome inheritance.</text>
</comment>
<keyword evidence="5" id="KW-0472">Membrane</keyword>
<feature type="compositionally biased region" description="Polar residues" evidence="6">
    <location>
        <begin position="481"/>
        <end position="490"/>
    </location>
</feature>
<dbReference type="RefSeq" id="XP_064850793.1">
    <property type="nucleotide sequence ID" value="XM_064994721.1"/>
</dbReference>
<feature type="compositionally biased region" description="Polar residues" evidence="6">
    <location>
        <begin position="102"/>
        <end position="111"/>
    </location>
</feature>
<reference evidence="7 8" key="1">
    <citation type="journal article" date="2023" name="Elife">
        <title>Identification of key yeast species and microbe-microbe interactions impacting larval growth of Drosophila in the wild.</title>
        <authorList>
            <person name="Mure A."/>
            <person name="Sugiura Y."/>
            <person name="Maeda R."/>
            <person name="Honda K."/>
            <person name="Sakurai N."/>
            <person name="Takahashi Y."/>
            <person name="Watada M."/>
            <person name="Katoh T."/>
            <person name="Gotoh A."/>
            <person name="Gotoh Y."/>
            <person name="Taniguchi I."/>
            <person name="Nakamura K."/>
            <person name="Hayashi T."/>
            <person name="Katayama T."/>
            <person name="Uemura T."/>
            <person name="Hattori Y."/>
        </authorList>
    </citation>
    <scope>NUCLEOTIDE SEQUENCE [LARGE SCALE GENOMIC DNA]</scope>
    <source>
        <strain evidence="7 8">SC-9</strain>
    </source>
</reference>
<dbReference type="GO" id="GO:0045033">
    <property type="term" value="P:peroxisome inheritance"/>
    <property type="evidence" value="ECO:0007669"/>
    <property type="project" value="InterPro"/>
</dbReference>
<feature type="region of interest" description="Disordered" evidence="6">
    <location>
        <begin position="354"/>
        <end position="391"/>
    </location>
</feature>
<feature type="compositionally biased region" description="Low complexity" evidence="6">
    <location>
        <begin position="113"/>
        <end position="126"/>
    </location>
</feature>
<feature type="region of interest" description="Disordered" evidence="6">
    <location>
        <begin position="102"/>
        <end position="129"/>
    </location>
</feature>
<feature type="region of interest" description="Disordered" evidence="6">
    <location>
        <begin position="479"/>
        <end position="498"/>
    </location>
</feature>
<dbReference type="GO" id="GO:0005780">
    <property type="term" value="C:extrinsic component of intraperoxisomal membrane"/>
    <property type="evidence" value="ECO:0007669"/>
    <property type="project" value="InterPro"/>
</dbReference>
<gene>
    <name evidence="7" type="ORF">DASC09_011180</name>
</gene>
<organism evidence="7 8">
    <name type="scientific">Saccharomycopsis crataegensis</name>
    <dbReference type="NCBI Taxonomy" id="43959"/>
    <lineage>
        <taxon>Eukaryota</taxon>
        <taxon>Fungi</taxon>
        <taxon>Dikarya</taxon>
        <taxon>Ascomycota</taxon>
        <taxon>Saccharomycotina</taxon>
        <taxon>Saccharomycetes</taxon>
        <taxon>Saccharomycopsidaceae</taxon>
        <taxon>Saccharomycopsis</taxon>
    </lineage>
</organism>
<dbReference type="GeneID" id="90071772"/>
<feature type="region of interest" description="Disordered" evidence="6">
    <location>
        <begin position="1"/>
        <end position="57"/>
    </location>
</feature>
<keyword evidence="8" id="KW-1185">Reference proteome</keyword>
<comment type="caution">
    <text evidence="7">The sequence shown here is derived from an EMBL/GenBank/DDBJ whole genome shotgun (WGS) entry which is preliminary data.</text>
</comment>